<evidence type="ECO:0000313" key="1">
    <source>
        <dbReference type="EMBL" id="RPB12340.1"/>
    </source>
</evidence>
<reference evidence="1 2" key="1">
    <citation type="journal article" date="2018" name="Nat. Ecol. Evol.">
        <title>Pezizomycetes genomes reveal the molecular basis of ectomycorrhizal truffle lifestyle.</title>
        <authorList>
            <person name="Murat C."/>
            <person name="Payen T."/>
            <person name="Noel B."/>
            <person name="Kuo A."/>
            <person name="Morin E."/>
            <person name="Chen J."/>
            <person name="Kohler A."/>
            <person name="Krizsan K."/>
            <person name="Balestrini R."/>
            <person name="Da Silva C."/>
            <person name="Montanini B."/>
            <person name="Hainaut M."/>
            <person name="Levati E."/>
            <person name="Barry K.W."/>
            <person name="Belfiori B."/>
            <person name="Cichocki N."/>
            <person name="Clum A."/>
            <person name="Dockter R.B."/>
            <person name="Fauchery L."/>
            <person name="Guy J."/>
            <person name="Iotti M."/>
            <person name="Le Tacon F."/>
            <person name="Lindquist E.A."/>
            <person name="Lipzen A."/>
            <person name="Malagnac F."/>
            <person name="Mello A."/>
            <person name="Molinier V."/>
            <person name="Miyauchi S."/>
            <person name="Poulain J."/>
            <person name="Riccioni C."/>
            <person name="Rubini A."/>
            <person name="Sitrit Y."/>
            <person name="Splivallo R."/>
            <person name="Traeger S."/>
            <person name="Wang M."/>
            <person name="Zifcakova L."/>
            <person name="Wipf D."/>
            <person name="Zambonelli A."/>
            <person name="Paolocci F."/>
            <person name="Nowrousian M."/>
            <person name="Ottonello S."/>
            <person name="Baldrian P."/>
            <person name="Spatafora J.W."/>
            <person name="Henrissat B."/>
            <person name="Nagy L.G."/>
            <person name="Aury J.M."/>
            <person name="Wincker P."/>
            <person name="Grigoriev I.V."/>
            <person name="Bonfante P."/>
            <person name="Martin F.M."/>
        </authorList>
    </citation>
    <scope>NUCLEOTIDE SEQUENCE [LARGE SCALE GENOMIC DNA]</scope>
    <source>
        <strain evidence="1 2">CCBAS932</strain>
    </source>
</reference>
<dbReference type="AlphaFoldDB" id="A0A3N4KPA5"/>
<protein>
    <submittedName>
        <fullName evidence="1">Uncharacterized protein</fullName>
    </submittedName>
</protein>
<sequence>MSTAGSGVRHTSAQWRAVMCLEPPIGFSNSLIVLTALASKLNVIGTGSRKDYIENWAHHKPQHAHLKSSENKVTIYYEILGIEKSHHNCAHENLYVNLDWLTVAQLDDIVLSLGALLDDLLAHQLPQGHSEAAQARYRNVRSTAQRWQKTRHDLAKADVRKARNKEWRRFNAQGRIKLVVQSILLDGSLRVIFIEVFDRDLKKAKLWEGGSSLCDLKYP</sequence>
<gene>
    <name evidence="1" type="ORF">P167DRAFT_545573</name>
</gene>
<proteinExistence type="predicted"/>
<dbReference type="InParanoid" id="A0A3N4KPA5"/>
<accession>A0A3N4KPA5</accession>
<dbReference type="EMBL" id="ML119129">
    <property type="protein sequence ID" value="RPB12340.1"/>
    <property type="molecule type" value="Genomic_DNA"/>
</dbReference>
<keyword evidence="2" id="KW-1185">Reference proteome</keyword>
<evidence type="ECO:0000313" key="2">
    <source>
        <dbReference type="Proteomes" id="UP000277580"/>
    </source>
</evidence>
<dbReference type="Proteomes" id="UP000277580">
    <property type="component" value="Unassembled WGS sequence"/>
</dbReference>
<name>A0A3N4KPA5_9PEZI</name>
<organism evidence="1 2">
    <name type="scientific">Morchella conica CCBAS932</name>
    <dbReference type="NCBI Taxonomy" id="1392247"/>
    <lineage>
        <taxon>Eukaryota</taxon>
        <taxon>Fungi</taxon>
        <taxon>Dikarya</taxon>
        <taxon>Ascomycota</taxon>
        <taxon>Pezizomycotina</taxon>
        <taxon>Pezizomycetes</taxon>
        <taxon>Pezizales</taxon>
        <taxon>Morchellaceae</taxon>
        <taxon>Morchella</taxon>
    </lineage>
</organism>
<dbReference type="OrthoDB" id="10470574at2759"/>